<feature type="chain" id="PRO_5043709296" description="Peptidase S1 domain-containing protein" evidence="5">
    <location>
        <begin position="42"/>
        <end position="949"/>
    </location>
</feature>
<keyword evidence="5" id="KW-0732">Signal</keyword>
<dbReference type="PROSITE" id="PS50240">
    <property type="entry name" value="TRYPSIN_DOM"/>
    <property type="match status" value="1"/>
</dbReference>
<dbReference type="Pfam" id="PF00089">
    <property type="entry name" value="Trypsin"/>
    <property type="match status" value="1"/>
</dbReference>
<comment type="similarity">
    <text evidence="4">Belongs to the peptidase S1 family. CLIP subfamily.</text>
</comment>
<evidence type="ECO:0000256" key="2">
    <source>
        <dbReference type="ARBA" id="ARBA00022525"/>
    </source>
</evidence>
<comment type="caution">
    <text evidence="7">The sequence shown here is derived from an EMBL/GenBank/DDBJ whole genome shotgun (WGS) entry which is preliminary data.</text>
</comment>
<dbReference type="GO" id="GO:0005576">
    <property type="term" value="C:extracellular region"/>
    <property type="evidence" value="ECO:0007669"/>
    <property type="project" value="UniProtKB-SubCell"/>
</dbReference>
<dbReference type="Gene3D" id="2.40.10.10">
    <property type="entry name" value="Trypsin-like serine proteases"/>
    <property type="match status" value="1"/>
</dbReference>
<dbReference type="PROSITE" id="PS00134">
    <property type="entry name" value="TRYPSIN_HIS"/>
    <property type="match status" value="1"/>
</dbReference>
<evidence type="ECO:0000256" key="1">
    <source>
        <dbReference type="ARBA" id="ARBA00004613"/>
    </source>
</evidence>
<dbReference type="PRINTS" id="PR00722">
    <property type="entry name" value="CHYMOTRYPSIN"/>
</dbReference>
<organism evidence="7 8">
    <name type="scientific">Megalurothrips usitatus</name>
    <name type="common">bean blossom thrips</name>
    <dbReference type="NCBI Taxonomy" id="439358"/>
    <lineage>
        <taxon>Eukaryota</taxon>
        <taxon>Metazoa</taxon>
        <taxon>Ecdysozoa</taxon>
        <taxon>Arthropoda</taxon>
        <taxon>Hexapoda</taxon>
        <taxon>Insecta</taxon>
        <taxon>Pterygota</taxon>
        <taxon>Neoptera</taxon>
        <taxon>Paraneoptera</taxon>
        <taxon>Thysanoptera</taxon>
        <taxon>Terebrantia</taxon>
        <taxon>Thripoidea</taxon>
        <taxon>Thripidae</taxon>
        <taxon>Megalurothrips</taxon>
    </lineage>
</organism>
<dbReference type="SMART" id="SM00020">
    <property type="entry name" value="Tryp_SPc"/>
    <property type="match status" value="1"/>
</dbReference>
<dbReference type="SUPFAM" id="SSF50494">
    <property type="entry name" value="Trypsin-like serine proteases"/>
    <property type="match status" value="1"/>
</dbReference>
<dbReference type="PROSITE" id="PS00022">
    <property type="entry name" value="EGF_1"/>
    <property type="match status" value="1"/>
</dbReference>
<dbReference type="InterPro" id="IPR018114">
    <property type="entry name" value="TRYPSIN_HIS"/>
</dbReference>
<feature type="signal peptide" evidence="5">
    <location>
        <begin position="1"/>
        <end position="41"/>
    </location>
</feature>
<sequence length="949" mass="102924">MLRLGSPGPPTAARAARTPMMSRHALTILALLTGVAAPALSQSGPFDVTTIVRLKRAFSDDGPADWSAKIRQLWPWRTQIEAQVFIPNGTVEVHARTNALGLPLRIGGGVQAAEVEDQVPECAAYGPCDGWEINKWLQQASPVTAPPIQPQRLDGDVVAIGETVKVRLTTRKNAAGGLSFGLCSDVACASMLMKGANELYELAYEVAILRSSDLYYGKRGEWAASGGPANATFAEGTRHTFVGTRLTPYSLKVWHEMNKTAAIPVPLEPDRNRLKMFSGLGPTAYLREDEEGRLDGDLVAVGERVRVHLTNYDRVVISFGLCSDTACSVVAIDGVSKDKRIDYHTYVTGEGEVRQGSSPVLDSRCISCGTRAGVAKGGTNLFVVHRRSETEMAVWLEDNPRDVVTVPLEPDRDRLKLETFFSVATFIKDTVWSSEGRDSELLSPAVGGVSDVVCVSLVYLATSRRAGVDLLARAPDGTDHRLAAVRPDQANAWRFNRTVVDLPRELRRTDWRLVVRPHLPDGDGDSVHVQRVGGCNHLDDEDVMILGESSLPLYLPGYNVSWGAPRQKRTPPARWCANGGVKDDFGACICPPGFRGLTCAEGCGANRYGMDCGGRCSELGDGCRGMLFCAPGLPCACAPGFKGETCDQSCDVGEYGNDCAQTCPYCKDGACDPFTGQCSQDRKLLFGNDCGRPPSTEALTVNGQVATVDSFPWHGAVYQRHASAKQYKFACGAALVTSSVLISAAHCFYDHNLNRLLPAERYAIALGKLRSGWEAAETGTVHKSKVSAVYIPDAYRGQISNYLGDIALVELKDPVPPGLKISTVCVDPAVTLVPEETLRVAGWGDEFSALDLLEYVNMPFLPTKTCYRRASDTLIKYVTADKFCSIVQSEKDQRLAKGDSGGGAVVERDGVWYLQGVVSLRQGTNDYTFTNVTHTDHLQWIRDTLKLSP</sequence>
<dbReference type="EMBL" id="JAPTSV010000013">
    <property type="protein sequence ID" value="KAJ1521328.1"/>
    <property type="molecule type" value="Genomic_DNA"/>
</dbReference>
<dbReference type="PANTHER" id="PTHR24256">
    <property type="entry name" value="TRYPTASE-RELATED"/>
    <property type="match status" value="1"/>
</dbReference>
<dbReference type="AlphaFoldDB" id="A0AAV7X8Z7"/>
<dbReference type="InterPro" id="IPR043504">
    <property type="entry name" value="Peptidase_S1_PA_chymotrypsin"/>
</dbReference>
<dbReference type="GO" id="GO:0006508">
    <property type="term" value="P:proteolysis"/>
    <property type="evidence" value="ECO:0007669"/>
    <property type="project" value="InterPro"/>
</dbReference>
<dbReference type="InterPro" id="IPR009003">
    <property type="entry name" value="Peptidase_S1_PA"/>
</dbReference>
<evidence type="ECO:0000313" key="8">
    <source>
        <dbReference type="Proteomes" id="UP001075354"/>
    </source>
</evidence>
<reference evidence="7" key="1">
    <citation type="submission" date="2022-12" db="EMBL/GenBank/DDBJ databases">
        <title>Chromosome-level genome assembly of the bean flower thrips Megalurothrips usitatus.</title>
        <authorList>
            <person name="Ma L."/>
            <person name="Liu Q."/>
            <person name="Li H."/>
            <person name="Cai W."/>
        </authorList>
    </citation>
    <scope>NUCLEOTIDE SEQUENCE</scope>
    <source>
        <strain evidence="7">Cailab_2022a</strain>
    </source>
</reference>
<comment type="subcellular location">
    <subcellularLocation>
        <location evidence="1">Secreted</location>
    </subcellularLocation>
</comment>
<gene>
    <name evidence="7" type="ORF">ONE63_003004</name>
</gene>
<protein>
    <recommendedName>
        <fullName evidence="6">Peptidase S1 domain-containing protein</fullName>
    </recommendedName>
</protein>
<dbReference type="Gene3D" id="2.170.300.10">
    <property type="entry name" value="Tie2 ligand-binding domain superfamily"/>
    <property type="match status" value="1"/>
</dbReference>
<evidence type="ECO:0000256" key="4">
    <source>
        <dbReference type="ARBA" id="ARBA00024195"/>
    </source>
</evidence>
<dbReference type="Proteomes" id="UP001075354">
    <property type="component" value="Chromosome 13"/>
</dbReference>
<keyword evidence="2" id="KW-0964">Secreted</keyword>
<evidence type="ECO:0000256" key="3">
    <source>
        <dbReference type="ARBA" id="ARBA00023157"/>
    </source>
</evidence>
<dbReference type="InterPro" id="IPR001314">
    <property type="entry name" value="Peptidase_S1A"/>
</dbReference>
<feature type="domain" description="Peptidase S1" evidence="6">
    <location>
        <begin position="700"/>
        <end position="946"/>
    </location>
</feature>
<evidence type="ECO:0000313" key="7">
    <source>
        <dbReference type="EMBL" id="KAJ1521328.1"/>
    </source>
</evidence>
<proteinExistence type="inferred from homology"/>
<keyword evidence="8" id="KW-1185">Reference proteome</keyword>
<dbReference type="InterPro" id="IPR001254">
    <property type="entry name" value="Trypsin_dom"/>
</dbReference>
<evidence type="ECO:0000259" key="6">
    <source>
        <dbReference type="PROSITE" id="PS50240"/>
    </source>
</evidence>
<accession>A0AAV7X8Z7</accession>
<name>A0AAV7X8Z7_9NEOP</name>
<dbReference type="InterPro" id="IPR000742">
    <property type="entry name" value="EGF"/>
</dbReference>
<dbReference type="InterPro" id="IPR051487">
    <property type="entry name" value="Ser/Thr_Proteases_Immune/Dev"/>
</dbReference>
<dbReference type="GO" id="GO:0004252">
    <property type="term" value="F:serine-type endopeptidase activity"/>
    <property type="evidence" value="ECO:0007669"/>
    <property type="project" value="InterPro"/>
</dbReference>
<evidence type="ECO:0000256" key="5">
    <source>
        <dbReference type="SAM" id="SignalP"/>
    </source>
</evidence>
<keyword evidence="3" id="KW-1015">Disulfide bond</keyword>